<evidence type="ECO:0000313" key="2">
    <source>
        <dbReference type="Proteomes" id="UP001597393"/>
    </source>
</evidence>
<sequence length="341" mass="40180">MPIFDGKKIFLALPKNNGFEEVFRIQLTNLGFDVTICSLDSMSKFKYSSVWQRVYNTFRKICLNDYAHKQELIQKFREKLVLEDLPKLENSYDYVLFIRPDMFPIELFELLSSRTSSMIGYQWDGFSRYPVDEKRLNYFDRFFVFDPDDMKPSFLPLTNFYIDPSSADECNGKALNKSFRSAFFIGGYEAERMAKIKQIKDAFNSIGFDDKFLFFSHSKSGRKVIERNGMDVIDKIVNYYDMLPMVWSADVLVDVVSKDHMGLSFRTFEALGYGKKLVTTNAMVKFYDFYRPENIFIWNDGDVDNLAEFLNTPMVLVSKDILRKYEFVNWIKYVLNYGDYI</sequence>
<proteinExistence type="predicted"/>
<reference evidence="2" key="1">
    <citation type="journal article" date="2019" name="Int. J. Syst. Evol. Microbiol.">
        <title>The Global Catalogue of Microorganisms (GCM) 10K type strain sequencing project: providing services to taxonomists for standard genome sequencing and annotation.</title>
        <authorList>
            <consortium name="The Broad Institute Genomics Platform"/>
            <consortium name="The Broad Institute Genome Sequencing Center for Infectious Disease"/>
            <person name="Wu L."/>
            <person name="Ma J."/>
        </authorList>
    </citation>
    <scope>NUCLEOTIDE SEQUENCE [LARGE SCALE GENOMIC DNA]</scope>
    <source>
        <strain evidence="2">KCTC 42248</strain>
    </source>
</reference>
<keyword evidence="2" id="KW-1185">Reference proteome</keyword>
<dbReference type="Proteomes" id="UP001597393">
    <property type="component" value="Unassembled WGS sequence"/>
</dbReference>
<evidence type="ECO:0008006" key="3">
    <source>
        <dbReference type="Google" id="ProtNLM"/>
    </source>
</evidence>
<protein>
    <recommendedName>
        <fullName evidence="3">Glycosyltransferase family 1 protein</fullName>
    </recommendedName>
</protein>
<accession>A0ABW5NGX4</accession>
<dbReference type="RefSeq" id="WP_380867703.1">
    <property type="nucleotide sequence ID" value="NZ_JBHUMA010000004.1"/>
</dbReference>
<evidence type="ECO:0000313" key="1">
    <source>
        <dbReference type="EMBL" id="MFD2598100.1"/>
    </source>
</evidence>
<dbReference type="EMBL" id="JBHUMA010000004">
    <property type="protein sequence ID" value="MFD2598100.1"/>
    <property type="molecule type" value="Genomic_DNA"/>
</dbReference>
<comment type="caution">
    <text evidence="1">The sequence shown here is derived from an EMBL/GenBank/DDBJ whole genome shotgun (WGS) entry which is preliminary data.</text>
</comment>
<name>A0ABW5NGX4_9SPHI</name>
<gene>
    <name evidence="1" type="ORF">ACFSQ3_03965</name>
</gene>
<organism evidence="1 2">
    <name type="scientific">Sphingobacterium corticis</name>
    <dbReference type="NCBI Taxonomy" id="1812823"/>
    <lineage>
        <taxon>Bacteria</taxon>
        <taxon>Pseudomonadati</taxon>
        <taxon>Bacteroidota</taxon>
        <taxon>Sphingobacteriia</taxon>
        <taxon>Sphingobacteriales</taxon>
        <taxon>Sphingobacteriaceae</taxon>
        <taxon>Sphingobacterium</taxon>
    </lineage>
</organism>